<keyword evidence="6" id="KW-1185">Reference proteome</keyword>
<name>A0A4P6FBM3_9BACL</name>
<dbReference type="GO" id="GO:0003677">
    <property type="term" value="F:DNA binding"/>
    <property type="evidence" value="ECO:0007669"/>
    <property type="project" value="UniProtKB-KW"/>
</dbReference>
<proteinExistence type="predicted"/>
<dbReference type="GO" id="GO:0003700">
    <property type="term" value="F:DNA-binding transcription factor activity"/>
    <property type="evidence" value="ECO:0007669"/>
    <property type="project" value="InterPro"/>
</dbReference>
<evidence type="ECO:0000256" key="2">
    <source>
        <dbReference type="ARBA" id="ARBA00023125"/>
    </source>
</evidence>
<evidence type="ECO:0000256" key="1">
    <source>
        <dbReference type="ARBA" id="ARBA00023015"/>
    </source>
</evidence>
<dbReference type="SUPFAM" id="SSF46785">
    <property type="entry name" value="Winged helix' DNA-binding domain"/>
    <property type="match status" value="1"/>
</dbReference>
<dbReference type="InterPro" id="IPR000835">
    <property type="entry name" value="HTH_MarR-typ"/>
</dbReference>
<evidence type="ECO:0000259" key="4">
    <source>
        <dbReference type="PROSITE" id="PS50995"/>
    </source>
</evidence>
<dbReference type="Pfam" id="PF12802">
    <property type="entry name" value="MarR_2"/>
    <property type="match status" value="1"/>
</dbReference>
<dbReference type="InterPro" id="IPR036388">
    <property type="entry name" value="WH-like_DNA-bd_sf"/>
</dbReference>
<evidence type="ECO:0000256" key="3">
    <source>
        <dbReference type="ARBA" id="ARBA00023163"/>
    </source>
</evidence>
<dbReference type="InterPro" id="IPR036390">
    <property type="entry name" value="WH_DNA-bd_sf"/>
</dbReference>
<dbReference type="PANTHER" id="PTHR42756">
    <property type="entry name" value="TRANSCRIPTIONAL REGULATOR, MARR"/>
    <property type="match status" value="1"/>
</dbReference>
<dbReference type="PANTHER" id="PTHR42756:SF1">
    <property type="entry name" value="TRANSCRIPTIONAL REPRESSOR OF EMRAB OPERON"/>
    <property type="match status" value="1"/>
</dbReference>
<dbReference type="EMBL" id="CP035492">
    <property type="protein sequence ID" value="QAY67938.1"/>
    <property type="molecule type" value="Genomic_DNA"/>
</dbReference>
<dbReference type="PROSITE" id="PS01117">
    <property type="entry name" value="HTH_MARR_1"/>
    <property type="match status" value="1"/>
</dbReference>
<reference evidence="5 6" key="1">
    <citation type="submission" date="2019-01" db="EMBL/GenBank/DDBJ databases">
        <title>Genome sequencing of strain FW100M-2.</title>
        <authorList>
            <person name="Heo J."/>
            <person name="Kim S.-J."/>
            <person name="Kim J.-S."/>
            <person name="Hong S.-B."/>
            <person name="Kwon S.-W."/>
        </authorList>
    </citation>
    <scope>NUCLEOTIDE SEQUENCE [LARGE SCALE GENOMIC DNA]</scope>
    <source>
        <strain evidence="5 6">FW100M-2</strain>
    </source>
</reference>
<keyword evidence="3" id="KW-0804">Transcription</keyword>
<dbReference type="KEGG" id="pprt:ET464_17685"/>
<sequence>MNKESIGKLLSSAHRQNQKRLGKMLAPYGIGTGGQHSFLINVIRRPGITQEQLTQELKFDKATTARSIKQLELSGYIERKPDPDDRRSHLLYPTDKAVQFWPELQAILNRNNQLIARHLTKEEENRLIGLLQKLYFEDE</sequence>
<protein>
    <submittedName>
        <fullName evidence="5">MarR family transcriptional regulator</fullName>
    </submittedName>
</protein>
<dbReference type="OrthoDB" id="6462103at2"/>
<dbReference type="Gene3D" id="1.10.10.10">
    <property type="entry name" value="Winged helix-like DNA-binding domain superfamily/Winged helix DNA-binding domain"/>
    <property type="match status" value="1"/>
</dbReference>
<evidence type="ECO:0000313" key="6">
    <source>
        <dbReference type="Proteomes" id="UP000293568"/>
    </source>
</evidence>
<dbReference type="PROSITE" id="PS50995">
    <property type="entry name" value="HTH_MARR_2"/>
    <property type="match status" value="1"/>
</dbReference>
<evidence type="ECO:0000313" key="5">
    <source>
        <dbReference type="EMBL" id="QAY67938.1"/>
    </source>
</evidence>
<dbReference type="InterPro" id="IPR023187">
    <property type="entry name" value="Tscrpt_reg_MarR-type_CS"/>
</dbReference>
<dbReference type="SMART" id="SM00347">
    <property type="entry name" value="HTH_MARR"/>
    <property type="match status" value="1"/>
</dbReference>
<keyword evidence="2" id="KW-0238">DNA-binding</keyword>
<dbReference type="Proteomes" id="UP000293568">
    <property type="component" value="Chromosome"/>
</dbReference>
<dbReference type="AlphaFoldDB" id="A0A4P6FBM3"/>
<dbReference type="PRINTS" id="PR00598">
    <property type="entry name" value="HTHMARR"/>
</dbReference>
<gene>
    <name evidence="5" type="ORF">ET464_17685</name>
</gene>
<dbReference type="RefSeq" id="WP_129443223.1">
    <property type="nucleotide sequence ID" value="NZ_CP035492.1"/>
</dbReference>
<keyword evidence="1" id="KW-0805">Transcription regulation</keyword>
<feature type="domain" description="HTH marR-type" evidence="4">
    <location>
        <begin position="3"/>
        <end position="136"/>
    </location>
</feature>
<organism evidence="5 6">
    <name type="scientific">Paenibacillus protaetiae</name>
    <dbReference type="NCBI Taxonomy" id="2509456"/>
    <lineage>
        <taxon>Bacteria</taxon>
        <taxon>Bacillati</taxon>
        <taxon>Bacillota</taxon>
        <taxon>Bacilli</taxon>
        <taxon>Bacillales</taxon>
        <taxon>Paenibacillaceae</taxon>
        <taxon>Paenibacillus</taxon>
    </lineage>
</organism>
<accession>A0A4P6FBM3</accession>